<dbReference type="InterPro" id="IPR015946">
    <property type="entry name" value="KH_dom-like_a/b"/>
</dbReference>
<keyword evidence="2" id="KW-1185">Reference proteome</keyword>
<dbReference type="Pfam" id="PF02566">
    <property type="entry name" value="OsmC"/>
    <property type="match status" value="1"/>
</dbReference>
<keyword evidence="1" id="KW-0575">Peroxidase</keyword>
<dbReference type="GO" id="GO:0004601">
    <property type="term" value="F:peroxidase activity"/>
    <property type="evidence" value="ECO:0007669"/>
    <property type="project" value="UniProtKB-KW"/>
</dbReference>
<evidence type="ECO:0000313" key="1">
    <source>
        <dbReference type="EMBL" id="MFC6835823.1"/>
    </source>
</evidence>
<dbReference type="EC" id="1.11.1.-" evidence="1"/>
<dbReference type="AlphaFoldDB" id="A0ABD5U642"/>
<comment type="caution">
    <text evidence="1">The sequence shown here is derived from an EMBL/GenBank/DDBJ whole genome shotgun (WGS) entry which is preliminary data.</text>
</comment>
<dbReference type="InterPro" id="IPR036102">
    <property type="entry name" value="OsmC/Ohrsf"/>
</dbReference>
<evidence type="ECO:0000313" key="2">
    <source>
        <dbReference type="Proteomes" id="UP001596406"/>
    </source>
</evidence>
<organism evidence="1 2">
    <name type="scientific">Halomarina ordinaria</name>
    <dbReference type="NCBI Taxonomy" id="3033939"/>
    <lineage>
        <taxon>Archaea</taxon>
        <taxon>Methanobacteriati</taxon>
        <taxon>Methanobacteriota</taxon>
        <taxon>Stenosarchaea group</taxon>
        <taxon>Halobacteria</taxon>
        <taxon>Halobacteriales</taxon>
        <taxon>Natronomonadaceae</taxon>
        <taxon>Halomarina</taxon>
    </lineage>
</organism>
<reference evidence="1 2" key="1">
    <citation type="journal article" date="2019" name="Int. J. Syst. Evol. Microbiol.">
        <title>The Global Catalogue of Microorganisms (GCM) 10K type strain sequencing project: providing services to taxonomists for standard genome sequencing and annotation.</title>
        <authorList>
            <consortium name="The Broad Institute Genomics Platform"/>
            <consortium name="The Broad Institute Genome Sequencing Center for Infectious Disease"/>
            <person name="Wu L."/>
            <person name="Ma J."/>
        </authorList>
    </citation>
    <scope>NUCLEOTIDE SEQUENCE [LARGE SCALE GENOMIC DNA]</scope>
    <source>
        <strain evidence="1 2">PSRA2</strain>
    </source>
</reference>
<accession>A0ABD5U642</accession>
<protein>
    <submittedName>
        <fullName evidence="1">OsmC family protein</fullName>
        <ecNumber evidence="1">1.11.1.-</ecNumber>
    </submittedName>
</protein>
<dbReference type="Proteomes" id="UP001596406">
    <property type="component" value="Unassembled WGS sequence"/>
</dbReference>
<keyword evidence="1" id="KW-0560">Oxidoreductase</keyword>
<dbReference type="InterPro" id="IPR003718">
    <property type="entry name" value="OsmC/Ohr_fam"/>
</dbReference>
<dbReference type="SUPFAM" id="SSF82784">
    <property type="entry name" value="OsmC-like"/>
    <property type="match status" value="1"/>
</dbReference>
<gene>
    <name evidence="1" type="ORF">ACFQHK_04790</name>
</gene>
<dbReference type="RefSeq" id="WP_304447518.1">
    <property type="nucleotide sequence ID" value="NZ_JARRAH010000001.1"/>
</dbReference>
<dbReference type="EMBL" id="JBHSXM010000001">
    <property type="protein sequence ID" value="MFC6835823.1"/>
    <property type="molecule type" value="Genomic_DNA"/>
</dbReference>
<sequence length="132" mass="14217">MADISTTSTSEEGYTTVSRAGDYELTIDATGGDGPDPNAVLVADYASCFIPAFRVGGQQEGHDDLGKITVESEADLDDDDDLTAIRFEMHVEADLDDETFDAIVERAEGICHVHSALREELHADIDVHGGQF</sequence>
<name>A0ABD5U642_9EURY</name>
<dbReference type="Gene3D" id="3.30.300.20">
    <property type="match status" value="1"/>
</dbReference>
<proteinExistence type="predicted"/>